<feature type="non-terminal residue" evidence="1">
    <location>
        <position position="437"/>
    </location>
</feature>
<reference evidence="1" key="1">
    <citation type="submission" date="2007-07" db="EMBL/GenBank/DDBJ databases">
        <title>PCAP assembly of the Caenorhabditis remanei genome.</title>
        <authorList>
            <consortium name="The Caenorhabditis remanei Sequencing Consortium"/>
            <person name="Wilson R.K."/>
        </authorList>
    </citation>
    <scope>NUCLEOTIDE SEQUENCE [LARGE SCALE GENOMIC DNA]</scope>
    <source>
        <strain evidence="1">PB4641</strain>
    </source>
</reference>
<dbReference type="HOGENOM" id="CLU_680138_0_0_1"/>
<accession>E3NQV9</accession>
<proteinExistence type="predicted"/>
<dbReference type="AlphaFoldDB" id="E3NQV9"/>
<dbReference type="SUPFAM" id="SSF56672">
    <property type="entry name" value="DNA/RNA polymerases"/>
    <property type="match status" value="1"/>
</dbReference>
<dbReference type="Proteomes" id="UP000008281">
    <property type="component" value="Unassembled WGS sequence"/>
</dbReference>
<organism evidence="2">
    <name type="scientific">Caenorhabditis remanei</name>
    <name type="common">Caenorhabditis vulgaris</name>
    <dbReference type="NCBI Taxonomy" id="31234"/>
    <lineage>
        <taxon>Eukaryota</taxon>
        <taxon>Metazoa</taxon>
        <taxon>Ecdysozoa</taxon>
        <taxon>Nematoda</taxon>
        <taxon>Chromadorea</taxon>
        <taxon>Rhabditida</taxon>
        <taxon>Rhabditina</taxon>
        <taxon>Rhabditomorpha</taxon>
        <taxon>Rhabditoidea</taxon>
        <taxon>Rhabditidae</taxon>
        <taxon>Peloderinae</taxon>
        <taxon>Caenorhabditis</taxon>
    </lineage>
</organism>
<dbReference type="STRING" id="31234.E3NQV9"/>
<dbReference type="OMA" id="NDDWRTI"/>
<gene>
    <name evidence="1" type="ORF">CRE_20627</name>
</gene>
<sequence length="437" mass="51850">MLRFEKDHPMIWLFGEENKDAFYKFKNNITGGASIVFHRYHEVNKTEITRPHYNDGEWTYDEKGKTVKKIVGFDANGLYLHSLGEEMPCGKLYFKENDDWRTIEEQVLCDSFFGFLEVDISVPKDKWNYFSEMSPIFVNKEYDETICGDYTQKLLKSLDRKPTKSRKLVVSLQAKKILIKSTRLRWMLEHGCIVTKLYGYIEAKRRRIFKGNSAFGRTGMDKNKHKKVTFCDEVQFNRAKNDFFYYDAEEYNGAYEVSKRSRKVKQNMTLQIACSVYDDSKLRMLKFYYDCIDKYVDRSDFQYIEMDTDSAYMAISNNSLEDLIKPEMREEFEKYKNNWFPRTDTEEHCRIDKRTPGLFKIEKEGDGMVALCSKTYCIWTNDNQSKVSSKGVQQKRNSSILTKEKYLECLVNKQTTDGVNKGYRYQNQEMKTYEQKK</sequence>
<dbReference type="InParanoid" id="E3NQV9"/>
<evidence type="ECO:0008006" key="3">
    <source>
        <dbReference type="Google" id="ProtNLM"/>
    </source>
</evidence>
<protein>
    <recommendedName>
        <fullName evidence="3">DNA-directed DNA polymerase</fullName>
    </recommendedName>
</protein>
<evidence type="ECO:0000313" key="1">
    <source>
        <dbReference type="EMBL" id="EFO85594.1"/>
    </source>
</evidence>
<keyword evidence="2" id="KW-1185">Reference proteome</keyword>
<dbReference type="InterPro" id="IPR043502">
    <property type="entry name" value="DNA/RNA_pol_sf"/>
</dbReference>
<dbReference type="PANTHER" id="PTHR33206">
    <property type="entry name" value="PROTEIN CBG10425"/>
    <property type="match status" value="1"/>
</dbReference>
<dbReference type="Gene3D" id="3.90.1600.10">
    <property type="entry name" value="Palm domain of DNA polymerase"/>
    <property type="match status" value="1"/>
</dbReference>
<dbReference type="EMBL" id="DS269600">
    <property type="protein sequence ID" value="EFO85594.1"/>
    <property type="molecule type" value="Genomic_DNA"/>
</dbReference>
<dbReference type="PANTHER" id="PTHR33206:SF1">
    <property type="entry name" value="DNA-DIRECTED DNA POLYMERASE"/>
    <property type="match status" value="1"/>
</dbReference>
<dbReference type="InterPro" id="IPR023211">
    <property type="entry name" value="DNA_pol_palm_dom_sf"/>
</dbReference>
<dbReference type="OrthoDB" id="6153129at2759"/>
<evidence type="ECO:0000313" key="2">
    <source>
        <dbReference type="Proteomes" id="UP000008281"/>
    </source>
</evidence>
<dbReference type="eggNOG" id="ENOG502SPY8">
    <property type="taxonomic scope" value="Eukaryota"/>
</dbReference>
<name>E3NQV9_CAERE</name>